<comment type="caution">
    <text evidence="2">The sequence shown here is derived from an EMBL/GenBank/DDBJ whole genome shotgun (WGS) entry which is preliminary data.</text>
</comment>
<gene>
    <name evidence="2" type="ORF">HaLaN_21898</name>
</gene>
<evidence type="ECO:0008006" key="4">
    <source>
        <dbReference type="Google" id="ProtNLM"/>
    </source>
</evidence>
<dbReference type="EMBL" id="BLLF01002459">
    <property type="protein sequence ID" value="GFH24161.1"/>
    <property type="molecule type" value="Genomic_DNA"/>
</dbReference>
<feature type="non-terminal residue" evidence="2">
    <location>
        <position position="99"/>
    </location>
</feature>
<evidence type="ECO:0000256" key="1">
    <source>
        <dbReference type="SAM" id="MobiDB-lite"/>
    </source>
</evidence>
<name>A0A699ZPJ1_HAELA</name>
<evidence type="ECO:0000313" key="2">
    <source>
        <dbReference type="EMBL" id="GFH24161.1"/>
    </source>
</evidence>
<reference evidence="2 3" key="1">
    <citation type="submission" date="2020-02" db="EMBL/GenBank/DDBJ databases">
        <title>Draft genome sequence of Haematococcus lacustris strain NIES-144.</title>
        <authorList>
            <person name="Morimoto D."/>
            <person name="Nakagawa S."/>
            <person name="Yoshida T."/>
            <person name="Sawayama S."/>
        </authorList>
    </citation>
    <scope>NUCLEOTIDE SEQUENCE [LARGE SCALE GENOMIC DNA]</scope>
    <source>
        <strain evidence="2 3">NIES-144</strain>
    </source>
</reference>
<keyword evidence="3" id="KW-1185">Reference proteome</keyword>
<dbReference type="Proteomes" id="UP000485058">
    <property type="component" value="Unassembled WGS sequence"/>
</dbReference>
<proteinExistence type="predicted"/>
<accession>A0A699ZPJ1</accession>
<dbReference type="AlphaFoldDB" id="A0A699ZPJ1"/>
<sequence>MFFTWAERSWRIICREDQFRRESREPISGCREDMMHGQSEASYQIIKQVGKGAYGVAYIVAHKASGQQGSTGPPELQGATGIPSGAPDLEQPAAPQCAG</sequence>
<feature type="non-terminal residue" evidence="2">
    <location>
        <position position="1"/>
    </location>
</feature>
<evidence type="ECO:0000313" key="3">
    <source>
        <dbReference type="Proteomes" id="UP000485058"/>
    </source>
</evidence>
<protein>
    <recommendedName>
        <fullName evidence="4">Protein kinase domain-containing protein</fullName>
    </recommendedName>
</protein>
<feature type="region of interest" description="Disordered" evidence="1">
    <location>
        <begin position="65"/>
        <end position="99"/>
    </location>
</feature>
<organism evidence="2 3">
    <name type="scientific">Haematococcus lacustris</name>
    <name type="common">Green alga</name>
    <name type="synonym">Haematococcus pluvialis</name>
    <dbReference type="NCBI Taxonomy" id="44745"/>
    <lineage>
        <taxon>Eukaryota</taxon>
        <taxon>Viridiplantae</taxon>
        <taxon>Chlorophyta</taxon>
        <taxon>core chlorophytes</taxon>
        <taxon>Chlorophyceae</taxon>
        <taxon>CS clade</taxon>
        <taxon>Chlamydomonadales</taxon>
        <taxon>Haematococcaceae</taxon>
        <taxon>Haematococcus</taxon>
    </lineage>
</organism>